<comment type="subcellular location">
    <subcellularLocation>
        <location evidence="2">Cell membrane</location>
        <topology evidence="2">Lipid-anchor</topology>
        <topology evidence="2">GPI-anchor</topology>
    </subcellularLocation>
    <subcellularLocation>
        <location evidence="1">Secreted</location>
        <location evidence="1">Cell wall</location>
    </subcellularLocation>
</comment>
<keyword evidence="11" id="KW-0843">Virulence</keyword>
<dbReference type="AlphaFoldDB" id="A0A2H0ZWS7"/>
<dbReference type="InterPro" id="IPR024672">
    <property type="entry name" value="Agglutinin-like_N"/>
</dbReference>
<keyword evidence="8 17" id="KW-0732">Signal</keyword>
<dbReference type="InterPro" id="IPR033504">
    <property type="entry name" value="ALS"/>
</dbReference>
<evidence type="ECO:0000313" key="19">
    <source>
        <dbReference type="EMBL" id="PIS54802.1"/>
    </source>
</evidence>
<evidence type="ECO:0000256" key="17">
    <source>
        <dbReference type="SAM" id="SignalP"/>
    </source>
</evidence>
<evidence type="ECO:0000256" key="4">
    <source>
        <dbReference type="ARBA" id="ARBA00022475"/>
    </source>
</evidence>
<feature type="compositionally biased region" description="Polar residues" evidence="16">
    <location>
        <begin position="595"/>
        <end position="624"/>
    </location>
</feature>
<keyword evidence="9" id="KW-0677">Repeat</keyword>
<dbReference type="GO" id="GO:0005886">
    <property type="term" value="C:plasma membrane"/>
    <property type="evidence" value="ECO:0007669"/>
    <property type="project" value="UniProtKB-SubCell"/>
</dbReference>
<reference evidence="20" key="3">
    <citation type="submission" date="2021-06" db="EMBL/GenBank/DDBJ databases">
        <title>Candida auris outbreak in lebanese hospital.</title>
        <authorList>
            <person name="Finianos M."/>
        </authorList>
    </citation>
    <scope>NUCLEOTIDE SEQUENCE</scope>
    <source>
        <strain evidence="20">CA7LBN</strain>
    </source>
</reference>
<dbReference type="InterPro" id="IPR008440">
    <property type="entry name" value="Agglutinin-like_ALS_rpt"/>
</dbReference>
<dbReference type="SMR" id="A0A2H0ZWS7"/>
<name>A0A2H0ZWS7_CANAR</name>
<organism evidence="19">
    <name type="scientific">Candidozyma auris</name>
    <name type="common">Yeast</name>
    <name type="synonym">Candida auris</name>
    <dbReference type="NCBI Taxonomy" id="498019"/>
    <lineage>
        <taxon>Eukaryota</taxon>
        <taxon>Fungi</taxon>
        <taxon>Dikarya</taxon>
        <taxon>Ascomycota</taxon>
        <taxon>Saccharomycotina</taxon>
        <taxon>Pichiomycetes</taxon>
        <taxon>Metschnikowiaceae</taxon>
        <taxon>Candidozyma</taxon>
    </lineage>
</organism>
<dbReference type="VEuPathDB" id="FungiDB:CJJ09_005676"/>
<evidence type="ECO:0000256" key="3">
    <source>
        <dbReference type="ARBA" id="ARBA00007021"/>
    </source>
</evidence>
<dbReference type="EMBL" id="CP076755">
    <property type="protein sequence ID" value="QWW25690.1"/>
    <property type="molecule type" value="Genomic_DNA"/>
</dbReference>
<comment type="similarity">
    <text evidence="3">Belongs to the ALS family.</text>
</comment>
<evidence type="ECO:0000256" key="5">
    <source>
        <dbReference type="ARBA" id="ARBA00022512"/>
    </source>
</evidence>
<dbReference type="GO" id="GO:0098552">
    <property type="term" value="C:side of membrane"/>
    <property type="evidence" value="ECO:0007669"/>
    <property type="project" value="UniProtKB-KW"/>
</dbReference>
<keyword evidence="7" id="KW-0336">GPI-anchor</keyword>
<keyword evidence="10" id="KW-0130">Cell adhesion</keyword>
<dbReference type="OMA" id="WHINSSM"/>
<evidence type="ECO:0000313" key="20">
    <source>
        <dbReference type="EMBL" id="QWW25690.1"/>
    </source>
</evidence>
<sequence length="861" mass="91094">MKIISLLWCLALLYGNALAAPQTGVFTSIDSLTPFDVAWPMMPGWDATVSWHINSSMEMKDGDTFFLRIPFVIEFNTDESSIQMSDGTNTFANCVLTPGENLVPYSEVKCTATTQVEDVQSSSGTITFPIVFNAGFSAQESDLKAANHWRTGSNTLEWTDGSNTLTHPITFVGGTMSAFNGRPKRGILDQRSFVSTNTIRQFLMGPSCHSSDMSGELSIENLSEEAPFDCDSITTAMSNQINAWYFPQTADEAEATIVSCSAAGVNVAFSNLPAGFRPYINIDATKKIAVSEIDNIYHYNFTCNGAELSDSIFAAWDQFFSDDTEEDDTLTQVVVTTATDPGITATSIATHTGTDANTIVVNVPISESTVIVTGTNSIATTKTFTSSGTRIVSIDTPIPTSTITSTWTESVTSTYTVPASPGVTASVIVEVPIPTTTITQTWTGMETMTQTLPAEIGETQSVIVNIPDSTTIMSSNEATSEQTMSSSVDTIPTSSMNSSTSSGASLSEEISTQETSLSSQSSDESVSQTESYTASDPSPPVSSSFLNTSSSKIGSQSLLSSQSDPVSTSEMAPQSGISSYITSWIGSITVPSSLSAETDSAQETSYHTTKSPTDNSASENVYSTESKKTENTDTKASHSVISTSGTSDINDSSSDAYIDPSISTTTIGVPSISVNWNSSFVITTLVSETTCISSTPKTVSETSDIQDLFSTCKEASAKTNNEGSLKASKLSKSTSKIDTKVIFPTSEPDFIASTSSYWSQDIQSSNQFNIMTSPDISSAQSGPTELASARCTSANCGTQTNSKGQNPNVATSLMSISNSDAPAVSPSSSQLPSVLTYSGISSTLKVSGILAMFVSLTQILF</sequence>
<feature type="region of interest" description="Disordered" evidence="16">
    <location>
        <begin position="475"/>
        <end position="550"/>
    </location>
</feature>
<dbReference type="VEuPathDB" id="FungiDB:CJJ07_004921"/>
<feature type="compositionally biased region" description="Polar residues" evidence="16">
    <location>
        <begin position="475"/>
        <end position="493"/>
    </location>
</feature>
<dbReference type="Proteomes" id="UP000825438">
    <property type="component" value="Chromosome VII"/>
</dbReference>
<dbReference type="VEuPathDB" id="FungiDB:CJI96_0005138"/>
<keyword evidence="4" id="KW-1003">Cell membrane</keyword>
<gene>
    <name evidence="19" type="ORF">B9J08_002582</name>
    <name evidence="20" type="ORF">CA7LBN_004594</name>
</gene>
<keyword evidence="12" id="KW-0472">Membrane</keyword>
<keyword evidence="5" id="KW-0134">Cell wall</keyword>
<evidence type="ECO:0000256" key="10">
    <source>
        <dbReference type="ARBA" id="ARBA00022889"/>
    </source>
</evidence>
<evidence type="ECO:0000256" key="7">
    <source>
        <dbReference type="ARBA" id="ARBA00022622"/>
    </source>
</evidence>
<dbReference type="PANTHER" id="PTHR33793:SF2">
    <property type="entry name" value="AGGLUTININ-LIKE PROTEIN 6"/>
    <property type="match status" value="1"/>
</dbReference>
<evidence type="ECO:0000256" key="1">
    <source>
        <dbReference type="ARBA" id="ARBA00004191"/>
    </source>
</evidence>
<reference evidence="19" key="2">
    <citation type="submission" date="2017-11" db="EMBL/GenBank/DDBJ databases">
        <title>Candida auris genome assembly and annotation.</title>
        <authorList>
            <person name="Munoz J.F."/>
            <person name="Gade L.G."/>
            <person name="Chow N.A."/>
            <person name="Litvintseva A.P."/>
            <person name="Loparev V.N."/>
            <person name="Cuomo C.A."/>
        </authorList>
    </citation>
    <scope>NUCLEOTIDE SEQUENCE</scope>
    <source>
        <strain evidence="19">B8441</strain>
    </source>
</reference>
<dbReference type="GO" id="GO:0044403">
    <property type="term" value="P:biological process involved in symbiotic interaction"/>
    <property type="evidence" value="ECO:0007669"/>
    <property type="project" value="UniProtKB-ARBA"/>
</dbReference>
<dbReference type="VEuPathDB" id="FungiDB:CJI97_002126"/>
<evidence type="ECO:0000256" key="6">
    <source>
        <dbReference type="ARBA" id="ARBA00022525"/>
    </source>
</evidence>
<feature type="compositionally biased region" description="Low complexity" evidence="16">
    <location>
        <begin position="494"/>
        <end position="531"/>
    </location>
</feature>
<feature type="compositionally biased region" description="Basic and acidic residues" evidence="16">
    <location>
        <begin position="625"/>
        <end position="636"/>
    </location>
</feature>
<feature type="signal peptide" evidence="17">
    <location>
        <begin position="1"/>
        <end position="19"/>
    </location>
</feature>
<feature type="region of interest" description="Disordered" evidence="16">
    <location>
        <begin position="595"/>
        <end position="648"/>
    </location>
</feature>
<dbReference type="InterPro" id="IPR008966">
    <property type="entry name" value="Adhesion_dom_sf"/>
</dbReference>
<evidence type="ECO:0000256" key="2">
    <source>
        <dbReference type="ARBA" id="ARBA00004609"/>
    </source>
</evidence>
<dbReference type="Pfam" id="PF05792">
    <property type="entry name" value="Candida_ALS"/>
    <property type="match status" value="2"/>
</dbReference>
<accession>A0A2H0ZWS7</accession>
<evidence type="ECO:0000256" key="12">
    <source>
        <dbReference type="ARBA" id="ARBA00023136"/>
    </source>
</evidence>
<protein>
    <recommendedName>
        <fullName evidence="18">Agglutinin-like protein N-terminal domain-containing protein</fullName>
    </recommendedName>
</protein>
<evidence type="ECO:0000256" key="16">
    <source>
        <dbReference type="SAM" id="MobiDB-lite"/>
    </source>
</evidence>
<proteinExistence type="inferred from homology"/>
<feature type="compositionally biased region" description="Polar residues" evidence="16">
    <location>
        <begin position="532"/>
        <end position="548"/>
    </location>
</feature>
<dbReference type="VEuPathDB" id="FungiDB:B9J08_002582"/>
<dbReference type="SMART" id="SM01056">
    <property type="entry name" value="Candida_ALS_N"/>
    <property type="match status" value="1"/>
</dbReference>
<reference evidence="19" key="1">
    <citation type="journal article" date="2017" name="Clin. Infect. Dis.">
        <title>Simultaneous emergence of multidrug-resistant Candida auris on 3 continents confirmed by whole-genome sequencing and epidemiological analyses.</title>
        <authorList>
            <person name="Lockhart S.R."/>
            <person name="Etienne K.A."/>
            <person name="Vallabhaneni S."/>
            <person name="Farooqi J."/>
            <person name="Chowdhary A."/>
            <person name="Govender N.P."/>
            <person name="Colombo A.L."/>
            <person name="Calvo B."/>
            <person name="Cuomo C.A."/>
            <person name="Desjardins C.A."/>
            <person name="Berkow E.L."/>
            <person name="Castanheira M."/>
            <person name="Magobo R.E."/>
            <person name="Jabeen K."/>
            <person name="Asghar R.J."/>
            <person name="Meis J.F."/>
            <person name="Jackson B."/>
            <person name="Chiller T."/>
            <person name="Litvintseva A.P."/>
        </authorList>
    </citation>
    <scope>NUCLEOTIDE SEQUENCE [LARGE SCALE GENOMIC DNA]</scope>
    <source>
        <strain evidence="19">B8441</strain>
    </source>
</reference>
<evidence type="ECO:0000256" key="8">
    <source>
        <dbReference type="ARBA" id="ARBA00022729"/>
    </source>
</evidence>
<dbReference type="PANTHER" id="PTHR33793">
    <property type="entry name" value="ALPHA-AGGLUTININ"/>
    <property type="match status" value="1"/>
</dbReference>
<keyword evidence="6" id="KW-0964">Secreted</keyword>
<evidence type="ECO:0000259" key="18">
    <source>
        <dbReference type="SMART" id="SM01056"/>
    </source>
</evidence>
<dbReference type="SUPFAM" id="SSF49401">
    <property type="entry name" value="Bacterial adhesins"/>
    <property type="match status" value="1"/>
</dbReference>
<dbReference type="Gene3D" id="2.60.40.1280">
    <property type="match status" value="1"/>
</dbReference>
<dbReference type="InterPro" id="IPR011252">
    <property type="entry name" value="Fibrogen-bd_dom1"/>
</dbReference>
<keyword evidence="15" id="KW-0449">Lipoprotein</keyword>
<feature type="domain" description="Agglutinin-like protein N-terminal" evidence="18">
    <location>
        <begin position="50"/>
        <end position="303"/>
    </location>
</feature>
<feature type="compositionally biased region" description="Polar residues" evidence="16">
    <location>
        <begin position="637"/>
        <end position="648"/>
    </location>
</feature>
<dbReference type="Pfam" id="PF11766">
    <property type="entry name" value="Candida_ALS_N"/>
    <property type="match status" value="1"/>
</dbReference>
<evidence type="ECO:0000256" key="14">
    <source>
        <dbReference type="ARBA" id="ARBA00023180"/>
    </source>
</evidence>
<dbReference type="InterPro" id="IPR043063">
    <property type="entry name" value="Agglutinin-like_N_N2"/>
</dbReference>
<keyword evidence="13" id="KW-1015">Disulfide bond</keyword>
<evidence type="ECO:0000256" key="11">
    <source>
        <dbReference type="ARBA" id="ARBA00023026"/>
    </source>
</evidence>
<dbReference type="VEuPathDB" id="FungiDB:QG37_06265"/>
<dbReference type="GO" id="GO:0007155">
    <property type="term" value="P:cell adhesion"/>
    <property type="evidence" value="ECO:0007669"/>
    <property type="project" value="UniProtKB-KW"/>
</dbReference>
<keyword evidence="14" id="KW-0325">Glycoprotein</keyword>
<dbReference type="EMBL" id="PEKT02000006">
    <property type="protein sequence ID" value="PIS54802.1"/>
    <property type="molecule type" value="Genomic_DNA"/>
</dbReference>
<dbReference type="Gene3D" id="2.60.40.2430">
    <property type="entry name" value="Agglutinin-like protein, N-terminal domain, N2 subdomain"/>
    <property type="match status" value="1"/>
</dbReference>
<feature type="chain" id="PRO_5042695244" description="Agglutinin-like protein N-terminal domain-containing protein" evidence="17">
    <location>
        <begin position="20"/>
        <end position="861"/>
    </location>
</feature>
<evidence type="ECO:0000256" key="9">
    <source>
        <dbReference type="ARBA" id="ARBA00022737"/>
    </source>
</evidence>
<evidence type="ECO:0000256" key="15">
    <source>
        <dbReference type="ARBA" id="ARBA00023288"/>
    </source>
</evidence>
<evidence type="ECO:0000256" key="13">
    <source>
        <dbReference type="ARBA" id="ARBA00023157"/>
    </source>
</evidence>